<dbReference type="CDD" id="cd01639">
    <property type="entry name" value="IMPase"/>
    <property type="match status" value="1"/>
</dbReference>
<feature type="binding site" evidence="6">
    <location>
        <position position="71"/>
    </location>
    <ligand>
        <name>Mg(2+)</name>
        <dbReference type="ChEBI" id="CHEBI:18420"/>
        <label>1</label>
        <note>catalytic</note>
    </ligand>
</feature>
<evidence type="ECO:0000256" key="2">
    <source>
        <dbReference type="ARBA" id="ARBA00001946"/>
    </source>
</evidence>
<evidence type="ECO:0000313" key="8">
    <source>
        <dbReference type="EMBL" id="OGI77787.1"/>
    </source>
</evidence>
<protein>
    <recommendedName>
        <fullName evidence="7">Inositol-1-monophosphatase</fullName>
        <ecNumber evidence="7">3.1.3.25</ecNumber>
    </recommendedName>
</protein>
<dbReference type="GO" id="GO:0046872">
    <property type="term" value="F:metal ion binding"/>
    <property type="evidence" value="ECO:0007669"/>
    <property type="project" value="UniProtKB-KW"/>
</dbReference>
<dbReference type="GO" id="GO:0008934">
    <property type="term" value="F:inositol monophosphate 1-phosphatase activity"/>
    <property type="evidence" value="ECO:0007669"/>
    <property type="project" value="InterPro"/>
</dbReference>
<evidence type="ECO:0000313" key="9">
    <source>
        <dbReference type="Proteomes" id="UP000177777"/>
    </source>
</evidence>
<accession>A0A1F6W771</accession>
<dbReference type="InterPro" id="IPR033942">
    <property type="entry name" value="IMPase"/>
</dbReference>
<keyword evidence="3 6" id="KW-0479">Metal-binding</keyword>
<evidence type="ECO:0000256" key="4">
    <source>
        <dbReference type="ARBA" id="ARBA00022801"/>
    </source>
</evidence>
<comment type="similarity">
    <text evidence="7">Belongs to the inositol monophosphatase superfamily.</text>
</comment>
<dbReference type="Gene3D" id="3.40.190.80">
    <property type="match status" value="1"/>
</dbReference>
<proteinExistence type="inferred from homology"/>
<comment type="cofactor">
    <cofactor evidence="2 6 7">
        <name>Mg(2+)</name>
        <dbReference type="ChEBI" id="CHEBI:18420"/>
    </cofactor>
</comment>
<organism evidence="8 9">
    <name type="scientific">Candidatus Nomurabacteria bacterium RIFCSPHIGHO2_02_FULL_41_18</name>
    <dbReference type="NCBI Taxonomy" id="1801754"/>
    <lineage>
        <taxon>Bacteria</taxon>
        <taxon>Candidatus Nomuraibacteriota</taxon>
    </lineage>
</organism>
<feature type="binding site" evidence="6">
    <location>
        <position position="213"/>
    </location>
    <ligand>
        <name>Mg(2+)</name>
        <dbReference type="ChEBI" id="CHEBI:18420"/>
        <label>1</label>
        <note>catalytic</note>
    </ligand>
</feature>
<dbReference type="PANTHER" id="PTHR20854">
    <property type="entry name" value="INOSITOL MONOPHOSPHATASE"/>
    <property type="match status" value="1"/>
</dbReference>
<name>A0A1F6W771_9BACT</name>
<dbReference type="SUPFAM" id="SSF56655">
    <property type="entry name" value="Carbohydrate phosphatase"/>
    <property type="match status" value="1"/>
</dbReference>
<dbReference type="InterPro" id="IPR000760">
    <property type="entry name" value="Inositol_monophosphatase-like"/>
</dbReference>
<evidence type="ECO:0000256" key="5">
    <source>
        <dbReference type="ARBA" id="ARBA00022842"/>
    </source>
</evidence>
<dbReference type="EC" id="3.1.3.25" evidence="7"/>
<dbReference type="STRING" id="1801754.A3D42_00600"/>
<comment type="catalytic activity">
    <reaction evidence="1 7">
        <text>a myo-inositol phosphate + H2O = myo-inositol + phosphate</text>
        <dbReference type="Rhea" id="RHEA:24056"/>
        <dbReference type="ChEBI" id="CHEBI:15377"/>
        <dbReference type="ChEBI" id="CHEBI:17268"/>
        <dbReference type="ChEBI" id="CHEBI:43474"/>
        <dbReference type="ChEBI" id="CHEBI:84139"/>
        <dbReference type="EC" id="3.1.3.25"/>
    </reaction>
</comment>
<dbReference type="Proteomes" id="UP000177777">
    <property type="component" value="Unassembled WGS sequence"/>
</dbReference>
<dbReference type="PROSITE" id="PS00629">
    <property type="entry name" value="IMP_1"/>
    <property type="match status" value="1"/>
</dbReference>
<keyword evidence="5 6" id="KW-0460">Magnesium</keyword>
<gene>
    <name evidence="8" type="ORF">A3D42_00600</name>
</gene>
<dbReference type="PRINTS" id="PR00377">
    <property type="entry name" value="IMPHPHTASES"/>
</dbReference>
<dbReference type="Gene3D" id="3.30.540.10">
    <property type="entry name" value="Fructose-1,6-Bisphosphatase, subunit A, domain 1"/>
    <property type="match status" value="1"/>
</dbReference>
<dbReference type="GO" id="GO:0006020">
    <property type="term" value="P:inositol metabolic process"/>
    <property type="evidence" value="ECO:0007669"/>
    <property type="project" value="TreeGrafter"/>
</dbReference>
<evidence type="ECO:0000256" key="7">
    <source>
        <dbReference type="RuleBase" id="RU364068"/>
    </source>
</evidence>
<keyword evidence="4 7" id="KW-0378">Hydrolase</keyword>
<evidence type="ECO:0000256" key="1">
    <source>
        <dbReference type="ARBA" id="ARBA00001033"/>
    </source>
</evidence>
<dbReference type="GO" id="GO:0007165">
    <property type="term" value="P:signal transduction"/>
    <property type="evidence" value="ECO:0007669"/>
    <property type="project" value="TreeGrafter"/>
</dbReference>
<dbReference type="FunFam" id="3.30.540.10:FF:000003">
    <property type="entry name" value="Inositol-1-monophosphatase"/>
    <property type="match status" value="1"/>
</dbReference>
<dbReference type="Pfam" id="PF00459">
    <property type="entry name" value="Inositol_P"/>
    <property type="match status" value="1"/>
</dbReference>
<dbReference type="AlphaFoldDB" id="A0A1F6W771"/>
<reference evidence="8 9" key="1">
    <citation type="journal article" date="2016" name="Nat. Commun.">
        <title>Thousands of microbial genomes shed light on interconnected biogeochemical processes in an aquifer system.</title>
        <authorList>
            <person name="Anantharaman K."/>
            <person name="Brown C.T."/>
            <person name="Hug L.A."/>
            <person name="Sharon I."/>
            <person name="Castelle C.J."/>
            <person name="Probst A.J."/>
            <person name="Thomas B.C."/>
            <person name="Singh A."/>
            <person name="Wilkins M.J."/>
            <person name="Karaoz U."/>
            <person name="Brodie E.L."/>
            <person name="Williams K.H."/>
            <person name="Hubbard S.S."/>
            <person name="Banfield J.F."/>
        </authorList>
    </citation>
    <scope>NUCLEOTIDE SEQUENCE [LARGE SCALE GENOMIC DNA]</scope>
</reference>
<comment type="caution">
    <text evidence="8">The sequence shown here is derived from an EMBL/GenBank/DDBJ whole genome shotgun (WGS) entry which is preliminary data.</text>
</comment>
<sequence length="270" mass="30351">MENKSRELEVAIKAALEAGKVVFKYFEEGTEKVHKDNSEMVDVVTVADHEAEELIKKILSENFPDHSILGEETGMLEKGSEYIWYIDPIDGTANFSNRIPLFGVSIALAKNNELIAGVIHNPAARELFYAERGKGAYLNDKKIYVSKDSERTGIFTAGTSRTKENRQFVKNLVFDLAEKVRYPRNFGSSVIELSYVARGSTEAHIVTGLRNYDFAAGALLVLEAEGKIIKFDGTPWKFPDNYFIASNGVFHDLLVDEVKKQKEKISFKEI</sequence>
<dbReference type="EMBL" id="MFUE01000010">
    <property type="protein sequence ID" value="OGI77787.1"/>
    <property type="molecule type" value="Genomic_DNA"/>
</dbReference>
<dbReference type="PANTHER" id="PTHR20854:SF4">
    <property type="entry name" value="INOSITOL-1-MONOPHOSPHATASE-RELATED"/>
    <property type="match status" value="1"/>
</dbReference>
<dbReference type="InterPro" id="IPR020583">
    <property type="entry name" value="Inositol_monoP_metal-BS"/>
</dbReference>
<feature type="binding site" evidence="6">
    <location>
        <position position="89"/>
    </location>
    <ligand>
        <name>Mg(2+)</name>
        <dbReference type="ChEBI" id="CHEBI:18420"/>
        <label>1</label>
        <note>catalytic</note>
    </ligand>
</feature>
<evidence type="ECO:0000256" key="6">
    <source>
        <dbReference type="PIRSR" id="PIRSR600760-2"/>
    </source>
</evidence>
<feature type="binding site" evidence="6">
    <location>
        <position position="90"/>
    </location>
    <ligand>
        <name>Mg(2+)</name>
        <dbReference type="ChEBI" id="CHEBI:18420"/>
        <label>2</label>
    </ligand>
</feature>
<evidence type="ECO:0000256" key="3">
    <source>
        <dbReference type="ARBA" id="ARBA00022723"/>
    </source>
</evidence>
<feature type="binding site" evidence="6">
    <location>
        <position position="87"/>
    </location>
    <ligand>
        <name>Mg(2+)</name>
        <dbReference type="ChEBI" id="CHEBI:18420"/>
        <label>1</label>
        <note>catalytic</note>
    </ligand>
</feature>